<keyword evidence="3" id="KW-1185">Reference proteome</keyword>
<feature type="transmembrane region" description="Helical" evidence="1">
    <location>
        <begin position="35"/>
        <end position="54"/>
    </location>
</feature>
<dbReference type="Proteomes" id="UP000001947">
    <property type="component" value="Chromosome"/>
</dbReference>
<keyword evidence="1" id="KW-0812">Transmembrane</keyword>
<name>Q21HS6_SACD2</name>
<dbReference type="KEGG" id="sde:Sde_2493"/>
<sequence>MPLPRMNNGLLAILKVVVTCCWAKEGAVSMRGKDMVRIAIMAVCALGLYFYGAYLQETYATQTPYLYFWLGVVVEFTSKVIGIVAVLYSLLRMCIAITSKFVQPQYRRP</sequence>
<protein>
    <submittedName>
        <fullName evidence="2">Uncharacterized protein</fullName>
    </submittedName>
</protein>
<evidence type="ECO:0000313" key="3">
    <source>
        <dbReference type="Proteomes" id="UP000001947"/>
    </source>
</evidence>
<accession>Q21HS6</accession>
<dbReference type="AlphaFoldDB" id="Q21HS6"/>
<dbReference type="EMBL" id="CP000282">
    <property type="protein sequence ID" value="ABD81753.1"/>
    <property type="molecule type" value="Genomic_DNA"/>
</dbReference>
<feature type="transmembrane region" description="Helical" evidence="1">
    <location>
        <begin position="66"/>
        <end position="91"/>
    </location>
</feature>
<reference evidence="2 3" key="1">
    <citation type="journal article" date="2008" name="PLoS Genet.">
        <title>Complete genome sequence of the complex carbohydrate-degrading marine bacterium, Saccharophagus degradans strain 2-40 T.</title>
        <authorList>
            <person name="Weiner R.M."/>
            <person name="Taylor L.E.II."/>
            <person name="Henrissat B."/>
            <person name="Hauser L."/>
            <person name="Land M."/>
            <person name="Coutinho P.M."/>
            <person name="Rancurel C."/>
            <person name="Saunders E.H."/>
            <person name="Longmire A.G."/>
            <person name="Zhang H."/>
            <person name="Bayer E.A."/>
            <person name="Gilbert H.J."/>
            <person name="Larimer F."/>
            <person name="Zhulin I.B."/>
            <person name="Ekborg N.A."/>
            <person name="Lamed R."/>
            <person name="Richardson P.M."/>
            <person name="Borovok I."/>
            <person name="Hutcheson S."/>
        </authorList>
    </citation>
    <scope>NUCLEOTIDE SEQUENCE [LARGE SCALE GENOMIC DNA]</scope>
    <source>
        <strain evidence="3">2-40 / ATCC 43961 / DSM 17024</strain>
    </source>
</reference>
<keyword evidence="1" id="KW-0472">Membrane</keyword>
<evidence type="ECO:0000256" key="1">
    <source>
        <dbReference type="SAM" id="Phobius"/>
    </source>
</evidence>
<organism evidence="2 3">
    <name type="scientific">Saccharophagus degradans (strain 2-40 / ATCC 43961 / DSM 17024)</name>
    <dbReference type="NCBI Taxonomy" id="203122"/>
    <lineage>
        <taxon>Bacteria</taxon>
        <taxon>Pseudomonadati</taxon>
        <taxon>Pseudomonadota</taxon>
        <taxon>Gammaproteobacteria</taxon>
        <taxon>Cellvibrionales</taxon>
        <taxon>Cellvibrionaceae</taxon>
        <taxon>Saccharophagus</taxon>
    </lineage>
</organism>
<keyword evidence="1" id="KW-1133">Transmembrane helix</keyword>
<gene>
    <name evidence="2" type="ordered locus">Sde_2493</name>
</gene>
<evidence type="ECO:0000313" key="2">
    <source>
        <dbReference type="EMBL" id="ABD81753.1"/>
    </source>
</evidence>
<proteinExistence type="predicted"/>
<dbReference type="HOGENOM" id="CLU_2182039_0_0_6"/>